<dbReference type="AlphaFoldDB" id="A0A2N9AZ66"/>
<name>A0A2N9AZ66_METEX</name>
<gene>
    <name evidence="1" type="ORF">TK0001_6062</name>
</gene>
<accession>A0A2N9AZ66</accession>
<proteinExistence type="predicted"/>
<organism evidence="1 2">
    <name type="scientific">Methylorubrum extorquens</name>
    <name type="common">Methylobacterium dichloromethanicum</name>
    <name type="synonym">Methylobacterium extorquens</name>
    <dbReference type="NCBI Taxonomy" id="408"/>
    <lineage>
        <taxon>Bacteria</taxon>
        <taxon>Pseudomonadati</taxon>
        <taxon>Pseudomonadota</taxon>
        <taxon>Alphaproteobacteria</taxon>
        <taxon>Hyphomicrobiales</taxon>
        <taxon>Methylobacteriaceae</taxon>
        <taxon>Methylorubrum</taxon>
    </lineage>
</organism>
<evidence type="ECO:0000313" key="1">
    <source>
        <dbReference type="EMBL" id="SOR32621.1"/>
    </source>
</evidence>
<evidence type="ECO:0000313" key="2">
    <source>
        <dbReference type="Proteomes" id="UP000233769"/>
    </source>
</evidence>
<reference evidence="2" key="1">
    <citation type="submission" date="2017-10" db="EMBL/GenBank/DDBJ databases">
        <authorList>
            <person name="Regsiter A."/>
            <person name="William W."/>
        </authorList>
    </citation>
    <scope>NUCLEOTIDE SEQUENCE [LARGE SCALE GENOMIC DNA]</scope>
</reference>
<dbReference type="EMBL" id="LT962688">
    <property type="protein sequence ID" value="SOR32621.1"/>
    <property type="molecule type" value="Genomic_DNA"/>
</dbReference>
<dbReference type="Proteomes" id="UP000233769">
    <property type="component" value="Chromosome tk0001"/>
</dbReference>
<sequence>MGLLNNVVPFCLIVWGQTQIASGLAAIDGRVLRCVRRRRIEEPGFYQGRDI</sequence>
<protein>
    <submittedName>
        <fullName evidence="1">Uncharacterized protein</fullName>
    </submittedName>
</protein>